<dbReference type="KEGG" id="daw:HS1_000447"/>
<organism evidence="1 2">
    <name type="scientific">Desulfofervidus auxilii</name>
    <dbReference type="NCBI Taxonomy" id="1621989"/>
    <lineage>
        <taxon>Bacteria</taxon>
        <taxon>Pseudomonadati</taxon>
        <taxon>Thermodesulfobacteriota</taxon>
        <taxon>Candidatus Desulfofervidia</taxon>
        <taxon>Candidatus Desulfofervidales</taxon>
        <taxon>Candidatus Desulfofervidaceae</taxon>
        <taxon>Candidatus Desulfofervidus</taxon>
    </lineage>
</organism>
<accession>A0A7U4QJ05</accession>
<dbReference type="EMBL" id="CP013015">
    <property type="protein sequence ID" value="AMM40253.1"/>
    <property type="molecule type" value="Genomic_DNA"/>
</dbReference>
<evidence type="ECO:0000313" key="2">
    <source>
        <dbReference type="Proteomes" id="UP000070560"/>
    </source>
</evidence>
<proteinExistence type="predicted"/>
<sequence>MYQRERNIMKKEMRNKKQTAYIYKLFRKEATPIEKVRLVSEIKEIKITKTKYGEIKITHPDTQTAYSLREDIYTRTWTVFKTTPLPEGIGRRYDVVKGGSVLRLEDAQKLATEQLLIEVAGAKECKKTIVSKLPAKVLRSSRV</sequence>
<protein>
    <submittedName>
        <fullName evidence="1">Uncharacterized protein</fullName>
    </submittedName>
</protein>
<name>A0A7U4QJ05_DESA2</name>
<keyword evidence="2" id="KW-1185">Reference proteome</keyword>
<gene>
    <name evidence="1" type="ORF">HS1_000447</name>
</gene>
<dbReference type="Proteomes" id="UP000070560">
    <property type="component" value="Chromosome"/>
</dbReference>
<dbReference type="AlphaFoldDB" id="A0A7U4QJ05"/>
<evidence type="ECO:0000313" key="1">
    <source>
        <dbReference type="EMBL" id="AMM40253.1"/>
    </source>
</evidence>
<reference evidence="1 2" key="1">
    <citation type="submission" date="2015-10" db="EMBL/GenBank/DDBJ databases">
        <title>Candidatus Desulfofervidus auxilii, a hydrogenotrophic sulfate-reducing bacterium involved in the thermophilic anaerobic oxidation of methane.</title>
        <authorList>
            <person name="Krukenberg V."/>
            <person name="Richter M."/>
            <person name="Wegener G."/>
        </authorList>
    </citation>
    <scope>NUCLEOTIDE SEQUENCE [LARGE SCALE GENOMIC DNA]</scope>
    <source>
        <strain evidence="1 2">HS1</strain>
    </source>
</reference>